<keyword evidence="3" id="KW-1185">Reference proteome</keyword>
<evidence type="ECO:0000256" key="1">
    <source>
        <dbReference type="SAM" id="SignalP"/>
    </source>
</evidence>
<name>A0AAV4VF96_9ARAC</name>
<keyword evidence="1" id="KW-0732">Signal</keyword>
<dbReference type="SUPFAM" id="SSF57277">
    <property type="entry name" value="Granulin repeat"/>
    <property type="match status" value="1"/>
</dbReference>
<comment type="caution">
    <text evidence="2">The sequence shown here is derived from an EMBL/GenBank/DDBJ whole genome shotgun (WGS) entry which is preliminary data.</text>
</comment>
<dbReference type="EMBL" id="BPLQ01012949">
    <property type="protein sequence ID" value="GIY68802.1"/>
    <property type="molecule type" value="Genomic_DNA"/>
</dbReference>
<feature type="chain" id="PRO_5043887404" evidence="1">
    <location>
        <begin position="23"/>
        <end position="131"/>
    </location>
</feature>
<dbReference type="Proteomes" id="UP001054837">
    <property type="component" value="Unassembled WGS sequence"/>
</dbReference>
<proteinExistence type="predicted"/>
<reference evidence="2 3" key="1">
    <citation type="submission" date="2021-06" db="EMBL/GenBank/DDBJ databases">
        <title>Caerostris darwini draft genome.</title>
        <authorList>
            <person name="Kono N."/>
            <person name="Arakawa K."/>
        </authorList>
    </citation>
    <scope>NUCLEOTIDE SEQUENCE [LARGE SCALE GENOMIC DNA]</scope>
</reference>
<organism evidence="2 3">
    <name type="scientific">Caerostris darwini</name>
    <dbReference type="NCBI Taxonomy" id="1538125"/>
    <lineage>
        <taxon>Eukaryota</taxon>
        <taxon>Metazoa</taxon>
        <taxon>Ecdysozoa</taxon>
        <taxon>Arthropoda</taxon>
        <taxon>Chelicerata</taxon>
        <taxon>Arachnida</taxon>
        <taxon>Araneae</taxon>
        <taxon>Araneomorphae</taxon>
        <taxon>Entelegynae</taxon>
        <taxon>Araneoidea</taxon>
        <taxon>Araneidae</taxon>
        <taxon>Caerostris</taxon>
    </lineage>
</organism>
<evidence type="ECO:0000313" key="3">
    <source>
        <dbReference type="Proteomes" id="UP001054837"/>
    </source>
</evidence>
<gene>
    <name evidence="2" type="primary">AVEN_234570_1</name>
    <name evidence="2" type="ORF">CDAR_282231</name>
</gene>
<protein>
    <submittedName>
        <fullName evidence="2">Uncharacterized protein</fullName>
    </submittedName>
</protein>
<evidence type="ECO:0000313" key="2">
    <source>
        <dbReference type="EMBL" id="GIY68802.1"/>
    </source>
</evidence>
<feature type="signal peptide" evidence="1">
    <location>
        <begin position="1"/>
        <end position="22"/>
    </location>
</feature>
<accession>A0AAV4VF96</accession>
<dbReference type="AlphaFoldDB" id="A0AAV4VF96"/>
<sequence length="131" mass="14430">MNSVGMSLVVSLLFVGLASVYSQVMPSFSGLPFEKQAALFSLENGLDITQPENTMMGQNLKEMGIDICPDKLHMCPATAECCEKDNGKWDCCPKANAPQTISGECCKHLGFKWTCCAPSVPKCHWFGCWWK</sequence>